<reference evidence="1" key="1">
    <citation type="journal article" date="2014" name="Int. J. Syst. Evol. Microbiol.">
        <title>Complete genome sequence of Corynebacterium casei LMG S-19264T (=DSM 44701T), isolated from a smear-ripened cheese.</title>
        <authorList>
            <consortium name="US DOE Joint Genome Institute (JGI-PGF)"/>
            <person name="Walter F."/>
            <person name="Albersmeier A."/>
            <person name="Kalinowski J."/>
            <person name="Ruckert C."/>
        </authorList>
    </citation>
    <scope>NUCLEOTIDE SEQUENCE</scope>
    <source>
        <strain evidence="1">JCM 4346</strain>
    </source>
</reference>
<dbReference type="Proteomes" id="UP000658320">
    <property type="component" value="Unassembled WGS sequence"/>
</dbReference>
<dbReference type="EMBL" id="BMSX01000033">
    <property type="protein sequence ID" value="GGR57066.1"/>
    <property type="molecule type" value="Genomic_DNA"/>
</dbReference>
<evidence type="ECO:0000313" key="1">
    <source>
        <dbReference type="EMBL" id="GGR57066.1"/>
    </source>
</evidence>
<gene>
    <name evidence="1" type="ORF">GCM10010251_87470</name>
</gene>
<sequence length="84" mass="8535">MAGLVYGASRPRLRPLWDGAEAEAAAVAVAAGAKPATAPTVAAARRVAMALRGSRVVLYMGVSNAVRTVVNASAGVWWEIGSKG</sequence>
<name>A0A918FMR8_9ACTN</name>
<reference evidence="1" key="2">
    <citation type="submission" date="2020-09" db="EMBL/GenBank/DDBJ databases">
        <authorList>
            <person name="Sun Q."/>
            <person name="Ohkuma M."/>
        </authorList>
    </citation>
    <scope>NUCLEOTIDE SEQUENCE</scope>
    <source>
        <strain evidence="1">JCM 4346</strain>
    </source>
</reference>
<comment type="caution">
    <text evidence="1">The sequence shown here is derived from an EMBL/GenBank/DDBJ whole genome shotgun (WGS) entry which is preliminary data.</text>
</comment>
<evidence type="ECO:0000313" key="2">
    <source>
        <dbReference type="Proteomes" id="UP000658320"/>
    </source>
</evidence>
<dbReference type="AlphaFoldDB" id="A0A918FMR8"/>
<protein>
    <submittedName>
        <fullName evidence="1">Uncharacterized protein</fullName>
    </submittedName>
</protein>
<accession>A0A918FMR8</accession>
<organism evidence="1 2">
    <name type="scientific">Streptomyces aurantiogriseus</name>
    <dbReference type="NCBI Taxonomy" id="66870"/>
    <lineage>
        <taxon>Bacteria</taxon>
        <taxon>Bacillati</taxon>
        <taxon>Actinomycetota</taxon>
        <taxon>Actinomycetes</taxon>
        <taxon>Kitasatosporales</taxon>
        <taxon>Streptomycetaceae</taxon>
        <taxon>Streptomyces</taxon>
    </lineage>
</organism>
<proteinExistence type="predicted"/>
<keyword evidence="2" id="KW-1185">Reference proteome</keyword>